<evidence type="ECO:0000256" key="4">
    <source>
        <dbReference type="ARBA" id="ARBA00022737"/>
    </source>
</evidence>
<dbReference type="SUPFAM" id="SSF56112">
    <property type="entry name" value="Protein kinase-like (PK-like)"/>
    <property type="match status" value="1"/>
</dbReference>
<dbReference type="STRING" id="1121353.H924_00215"/>
<evidence type="ECO:0000256" key="11">
    <source>
        <dbReference type="SAM" id="MobiDB-lite"/>
    </source>
</evidence>
<comment type="catalytic activity">
    <reaction evidence="8">
        <text>L-threonyl-[protein] + ATP = O-phospho-L-threonyl-[protein] + ADP + H(+)</text>
        <dbReference type="Rhea" id="RHEA:46608"/>
        <dbReference type="Rhea" id="RHEA-COMP:11060"/>
        <dbReference type="Rhea" id="RHEA-COMP:11605"/>
        <dbReference type="ChEBI" id="CHEBI:15378"/>
        <dbReference type="ChEBI" id="CHEBI:30013"/>
        <dbReference type="ChEBI" id="CHEBI:30616"/>
        <dbReference type="ChEBI" id="CHEBI:61977"/>
        <dbReference type="ChEBI" id="CHEBI:456216"/>
        <dbReference type="EC" id="2.7.11.1"/>
    </reaction>
</comment>
<feature type="domain" description="PASTA" evidence="14">
    <location>
        <begin position="383"/>
        <end position="449"/>
    </location>
</feature>
<dbReference type="NCBIfam" id="NF033483">
    <property type="entry name" value="PknB_PASTA_kin"/>
    <property type="match status" value="1"/>
</dbReference>
<evidence type="ECO:0000313" key="15">
    <source>
        <dbReference type="EMBL" id="AGG65503.1"/>
    </source>
</evidence>
<gene>
    <name evidence="15" type="ORF">H924_00215</name>
</gene>
<evidence type="ECO:0000256" key="8">
    <source>
        <dbReference type="ARBA" id="ARBA00047899"/>
    </source>
</evidence>
<dbReference type="Gene3D" id="3.30.200.20">
    <property type="entry name" value="Phosphorylase Kinase, domain 1"/>
    <property type="match status" value="1"/>
</dbReference>
<keyword evidence="12" id="KW-0472">Membrane</keyword>
<dbReference type="RefSeq" id="WP_015649960.1">
    <property type="nucleotide sequence ID" value="NC_020506.1"/>
</dbReference>
<dbReference type="SMART" id="SM00220">
    <property type="entry name" value="S_TKc"/>
    <property type="match status" value="1"/>
</dbReference>
<dbReference type="OrthoDB" id="9762169at2"/>
<dbReference type="Proteomes" id="UP000011760">
    <property type="component" value="Chromosome"/>
</dbReference>
<evidence type="ECO:0000313" key="16">
    <source>
        <dbReference type="Proteomes" id="UP000011760"/>
    </source>
</evidence>
<evidence type="ECO:0000256" key="6">
    <source>
        <dbReference type="ARBA" id="ARBA00022777"/>
    </source>
</evidence>
<dbReference type="PATRIC" id="fig|1121353.3.peg.50"/>
<keyword evidence="16" id="KW-1185">Reference proteome</keyword>
<evidence type="ECO:0000256" key="9">
    <source>
        <dbReference type="ARBA" id="ARBA00048679"/>
    </source>
</evidence>
<dbReference type="InterPro" id="IPR008271">
    <property type="entry name" value="Ser/Thr_kinase_AS"/>
</dbReference>
<dbReference type="GO" id="GO:0005524">
    <property type="term" value="F:ATP binding"/>
    <property type="evidence" value="ECO:0007669"/>
    <property type="project" value="UniProtKB-UniRule"/>
</dbReference>
<dbReference type="PANTHER" id="PTHR43289">
    <property type="entry name" value="MITOGEN-ACTIVATED PROTEIN KINASE KINASE KINASE 20-RELATED"/>
    <property type="match status" value="1"/>
</dbReference>
<dbReference type="AlphaFoldDB" id="M1UWT3"/>
<dbReference type="Gene3D" id="1.10.510.10">
    <property type="entry name" value="Transferase(Phosphotransferase) domain 1"/>
    <property type="match status" value="1"/>
</dbReference>
<dbReference type="Gene3D" id="3.30.10.20">
    <property type="match status" value="4"/>
</dbReference>
<sequence length="666" mass="69930">MTFVIADRYALGANIGSGGMSEVFAATDTLIGREVAVKMLRSDLAKDSNFRERFRREAQNSGQLSHPSIVAIFDTGEVDRDGISVPFIVMELVQGRNLRDIVAEDGVFSPTEAATVMIPVCEALQASHEAGIIHRDVKPANIMITNTGGVKVMDFGIARALNDSTSAMTQTSAVIGTAQYLSPEQARGKPADARSDIYAAGCVMYELVTGKPPFEGESPFAVAYQHVQDDPTPPSDFIADLTPTAALNIDAVILTAMAKHPADRYQSAREMASDLGRLSRNAISHAAKAHVEKPEEVAAEPAAPTRVATRTSTAIAAGAAAAGSQADTPNGVPQESRSQARARQREKSKRKARILTALALILGLGAIGIAAAFTYDYTSNTAAPTTRTIPNVQGLPQQEAQTELEAAGFVVNIVQEASADVATGLVIRTSPNVGSDIRIGATVTLTVSTGRQMVQVPDVSGMSLEAAAQAIEAAGLTLNQNVSEEYSAVVYAGNVISQTPTPGQEVAIGAAVSLTVSSGVENVRVPLTTGMKWEQAQQNLISLGFVPEVTEVDSSLPAGEVISVSNEGTELPKGSTISVQISNGMIITAPDLARMNTQEALAALRAAGWTAPDQSLIVGEPIPTAALVDQNTIGFQSPTPKTEFRKDASVTIRLYQFNLTALVPSP</sequence>
<feature type="transmembrane region" description="Helical" evidence="12">
    <location>
        <begin position="354"/>
        <end position="375"/>
    </location>
</feature>
<dbReference type="InterPro" id="IPR000719">
    <property type="entry name" value="Prot_kinase_dom"/>
</dbReference>
<evidence type="ECO:0000259" key="13">
    <source>
        <dbReference type="PROSITE" id="PS50011"/>
    </source>
</evidence>
<evidence type="ECO:0000259" key="14">
    <source>
        <dbReference type="PROSITE" id="PS51178"/>
    </source>
</evidence>
<feature type="domain" description="PASTA" evidence="14">
    <location>
        <begin position="450"/>
        <end position="518"/>
    </location>
</feature>
<protein>
    <recommendedName>
        <fullName evidence="1">non-specific serine/threonine protein kinase</fullName>
        <ecNumber evidence="1">2.7.11.1</ecNumber>
    </recommendedName>
</protein>
<dbReference type="CDD" id="cd06577">
    <property type="entry name" value="PASTA_pknB"/>
    <property type="match status" value="4"/>
</dbReference>
<name>M1UWT3_9CORY</name>
<dbReference type="CDD" id="cd14014">
    <property type="entry name" value="STKc_PknB_like"/>
    <property type="match status" value="1"/>
</dbReference>
<dbReference type="eggNOG" id="COG2815">
    <property type="taxonomic scope" value="Bacteria"/>
</dbReference>
<evidence type="ECO:0000256" key="1">
    <source>
        <dbReference type="ARBA" id="ARBA00012513"/>
    </source>
</evidence>
<comment type="catalytic activity">
    <reaction evidence="9">
        <text>L-seryl-[protein] + ATP = O-phospho-L-seryl-[protein] + ADP + H(+)</text>
        <dbReference type="Rhea" id="RHEA:17989"/>
        <dbReference type="Rhea" id="RHEA-COMP:9863"/>
        <dbReference type="Rhea" id="RHEA-COMP:11604"/>
        <dbReference type="ChEBI" id="CHEBI:15378"/>
        <dbReference type="ChEBI" id="CHEBI:29999"/>
        <dbReference type="ChEBI" id="CHEBI:30616"/>
        <dbReference type="ChEBI" id="CHEBI:83421"/>
        <dbReference type="ChEBI" id="CHEBI:456216"/>
        <dbReference type="EC" id="2.7.11.1"/>
    </reaction>
</comment>
<dbReference type="InterPro" id="IPR011009">
    <property type="entry name" value="Kinase-like_dom_sf"/>
</dbReference>
<keyword evidence="6" id="KW-0418">Kinase</keyword>
<evidence type="ECO:0000256" key="5">
    <source>
        <dbReference type="ARBA" id="ARBA00022741"/>
    </source>
</evidence>
<feature type="domain" description="Protein kinase" evidence="13">
    <location>
        <begin position="9"/>
        <end position="278"/>
    </location>
</feature>
<evidence type="ECO:0000256" key="2">
    <source>
        <dbReference type="ARBA" id="ARBA00022527"/>
    </source>
</evidence>
<dbReference type="InterPro" id="IPR017441">
    <property type="entry name" value="Protein_kinase_ATP_BS"/>
</dbReference>
<dbReference type="Pfam" id="PF03793">
    <property type="entry name" value="PASTA"/>
    <property type="match status" value="3"/>
</dbReference>
<organism evidence="15 16">
    <name type="scientific">Corynebacterium callunae DSM 20147</name>
    <dbReference type="NCBI Taxonomy" id="1121353"/>
    <lineage>
        <taxon>Bacteria</taxon>
        <taxon>Bacillati</taxon>
        <taxon>Actinomycetota</taxon>
        <taxon>Actinomycetes</taxon>
        <taxon>Mycobacteriales</taxon>
        <taxon>Corynebacteriaceae</taxon>
        <taxon>Corynebacterium</taxon>
    </lineage>
</organism>
<feature type="domain" description="PASTA" evidence="14">
    <location>
        <begin position="519"/>
        <end position="583"/>
    </location>
</feature>
<dbReference type="FunFam" id="3.30.200.20:FF:000035">
    <property type="entry name" value="Serine/threonine protein kinase Stk1"/>
    <property type="match status" value="1"/>
</dbReference>
<dbReference type="HOGENOM" id="CLU_000288_135_2_11"/>
<dbReference type="GO" id="GO:0004674">
    <property type="term" value="F:protein serine/threonine kinase activity"/>
    <property type="evidence" value="ECO:0007669"/>
    <property type="project" value="UniProtKB-KW"/>
</dbReference>
<keyword evidence="3" id="KW-0808">Transferase</keyword>
<feature type="compositionally biased region" description="Low complexity" evidence="11">
    <location>
        <begin position="311"/>
        <end position="339"/>
    </location>
</feature>
<dbReference type="eggNOG" id="COG0515">
    <property type="taxonomic scope" value="Bacteria"/>
</dbReference>
<keyword evidence="12" id="KW-1133">Transmembrane helix</keyword>
<dbReference type="FunFam" id="1.10.510.10:FF:000021">
    <property type="entry name" value="Serine/threonine protein kinase"/>
    <property type="match status" value="1"/>
</dbReference>
<dbReference type="EMBL" id="CP004354">
    <property type="protein sequence ID" value="AGG65503.1"/>
    <property type="molecule type" value="Genomic_DNA"/>
</dbReference>
<dbReference type="PROSITE" id="PS00107">
    <property type="entry name" value="PROTEIN_KINASE_ATP"/>
    <property type="match status" value="1"/>
</dbReference>
<keyword evidence="5 10" id="KW-0547">Nucleotide-binding</keyword>
<keyword evidence="7 10" id="KW-0067">ATP-binding</keyword>
<evidence type="ECO:0000256" key="12">
    <source>
        <dbReference type="SAM" id="Phobius"/>
    </source>
</evidence>
<proteinExistence type="predicted"/>
<dbReference type="InterPro" id="IPR005543">
    <property type="entry name" value="PASTA_dom"/>
</dbReference>
<dbReference type="GO" id="GO:0045717">
    <property type="term" value="P:negative regulation of fatty acid biosynthetic process"/>
    <property type="evidence" value="ECO:0007669"/>
    <property type="project" value="UniProtKB-ARBA"/>
</dbReference>
<dbReference type="PANTHER" id="PTHR43289:SF6">
    <property type="entry name" value="SERINE_THREONINE-PROTEIN KINASE NEKL-3"/>
    <property type="match status" value="1"/>
</dbReference>
<feature type="binding site" evidence="10">
    <location>
        <position position="38"/>
    </location>
    <ligand>
        <name>ATP</name>
        <dbReference type="ChEBI" id="CHEBI:30616"/>
    </ligand>
</feature>
<dbReference type="EC" id="2.7.11.1" evidence="1"/>
<keyword evidence="4" id="KW-0677">Repeat</keyword>
<dbReference type="SMART" id="SM00740">
    <property type="entry name" value="PASTA"/>
    <property type="match status" value="3"/>
</dbReference>
<dbReference type="KEGG" id="ccn:H924_00215"/>
<dbReference type="PROSITE" id="PS51178">
    <property type="entry name" value="PASTA"/>
    <property type="match status" value="3"/>
</dbReference>
<feature type="region of interest" description="Disordered" evidence="11">
    <location>
        <begin position="311"/>
        <end position="348"/>
    </location>
</feature>
<dbReference type="PROSITE" id="PS50011">
    <property type="entry name" value="PROTEIN_KINASE_DOM"/>
    <property type="match status" value="1"/>
</dbReference>
<evidence type="ECO:0000256" key="10">
    <source>
        <dbReference type="PROSITE-ProRule" id="PRU10141"/>
    </source>
</evidence>
<dbReference type="Pfam" id="PF00069">
    <property type="entry name" value="Pkinase"/>
    <property type="match status" value="1"/>
</dbReference>
<keyword evidence="2" id="KW-0723">Serine/threonine-protein kinase</keyword>
<reference evidence="15 16" key="1">
    <citation type="submission" date="2013-02" db="EMBL/GenBank/DDBJ databases">
        <title>The complete genome sequence of Corynebacterium callunae DSM 20147.</title>
        <authorList>
            <person name="Ruckert C."/>
            <person name="Albersmeier A."/>
            <person name="Kalinowski J."/>
        </authorList>
    </citation>
    <scope>NUCLEOTIDE SEQUENCE [LARGE SCALE GENOMIC DNA]</scope>
    <source>
        <strain evidence="15 16">DSM 20147</strain>
    </source>
</reference>
<accession>M1UWT3</accession>
<evidence type="ECO:0000256" key="3">
    <source>
        <dbReference type="ARBA" id="ARBA00022679"/>
    </source>
</evidence>
<dbReference type="PROSITE" id="PS00108">
    <property type="entry name" value="PROTEIN_KINASE_ST"/>
    <property type="match status" value="1"/>
</dbReference>
<keyword evidence="12" id="KW-0812">Transmembrane</keyword>
<evidence type="ECO:0000256" key="7">
    <source>
        <dbReference type="ARBA" id="ARBA00022840"/>
    </source>
</evidence>